<protein>
    <submittedName>
        <fullName evidence="2">PepSY domain-containing protein</fullName>
    </submittedName>
</protein>
<dbReference type="EMBL" id="CP042476">
    <property type="protein sequence ID" value="QED37376.1"/>
    <property type="molecule type" value="Genomic_DNA"/>
</dbReference>
<evidence type="ECO:0000313" key="2">
    <source>
        <dbReference type="EMBL" id="QED37376.1"/>
    </source>
</evidence>
<keyword evidence="3" id="KW-1185">Reference proteome</keyword>
<keyword evidence="1" id="KW-0472">Membrane</keyword>
<evidence type="ECO:0000256" key="1">
    <source>
        <dbReference type="SAM" id="Phobius"/>
    </source>
</evidence>
<proteinExistence type="predicted"/>
<dbReference type="InterPro" id="IPR005625">
    <property type="entry name" value="PepSY-ass_TM"/>
</dbReference>
<name>A0A5B8YM69_9FLAO</name>
<feature type="transmembrane region" description="Helical" evidence="1">
    <location>
        <begin position="342"/>
        <end position="363"/>
    </location>
</feature>
<dbReference type="PANTHER" id="PTHR34219">
    <property type="entry name" value="IRON-REGULATED INNER MEMBRANE PROTEIN-RELATED"/>
    <property type="match status" value="1"/>
</dbReference>
<accession>A0A5B8YM69</accession>
<dbReference type="Proteomes" id="UP000321954">
    <property type="component" value="Chromosome"/>
</dbReference>
<dbReference type="Pfam" id="PF03929">
    <property type="entry name" value="PepSY_TM"/>
    <property type="match status" value="1"/>
</dbReference>
<feature type="transmembrane region" description="Helical" evidence="1">
    <location>
        <begin position="146"/>
        <end position="166"/>
    </location>
</feature>
<reference evidence="2 3" key="1">
    <citation type="submission" date="2019-08" db="EMBL/GenBank/DDBJ databases">
        <title>Antarcticibacterium arcticum sp. nov., a bacterium isolated from marine sediment of the Canadian Beaufort Sea.</title>
        <authorList>
            <person name="Lee Y.M."/>
            <person name="Baek K."/>
            <person name="Lee D.-H."/>
            <person name="Shin S.C."/>
            <person name="Jin Y.K."/>
            <person name="Park Y."/>
        </authorList>
    </citation>
    <scope>NUCLEOTIDE SEQUENCE [LARGE SCALE GENOMIC DNA]</scope>
    <source>
        <strain evidence="2 3">PAMC 28998</strain>
    </source>
</reference>
<dbReference type="RefSeq" id="WP_146832380.1">
    <property type="nucleotide sequence ID" value="NZ_CP042476.1"/>
</dbReference>
<dbReference type="KEGG" id="anp:FK178_06425"/>
<dbReference type="AlphaFoldDB" id="A0A5B8YM69"/>
<gene>
    <name evidence="2" type="ORF">FK178_06425</name>
</gene>
<dbReference type="OrthoDB" id="111691at2"/>
<dbReference type="PANTHER" id="PTHR34219:SF3">
    <property type="entry name" value="BLL7967 PROTEIN"/>
    <property type="match status" value="1"/>
</dbReference>
<sequence length="368" mass="42585">MPKKKKHNIWKKWAGLLHLWLGLLTGIIVFIVAVTGCIFVFHNEIQDLTLDWRKITPQEEAFVAPSVLQDKVTNLFPGAEAGMVVYQNRERPAHVFAVIEDRPHHIYFNPYTATLTHIQDLEKDFFLIIEDLHMHLLLPEAIGKQVVGASTLIFILMLITGIVLWWPRKKKSFKENLKIKWKARWRRVNYDWHRTTGFYVSFLALFLALTGLSFSYEWMNESFYEIGNLGKEYPEDEIQLQITGVAGEFMHQPVDMAMAQTFQLMPASGMYFVWHQGPDAPIVTGAYPHALEFDHQSNFYFHPITGELLREHYYEDKSNGMKLQEMSYGLHTGQYFGLAGKIIGFLGSLFVAGLPVSGFLLWWGRRNK</sequence>
<evidence type="ECO:0000313" key="3">
    <source>
        <dbReference type="Proteomes" id="UP000321954"/>
    </source>
</evidence>
<feature type="transmembrane region" description="Helical" evidence="1">
    <location>
        <begin position="196"/>
        <end position="216"/>
    </location>
</feature>
<keyword evidence="1" id="KW-1133">Transmembrane helix</keyword>
<organism evidence="2 3">
    <name type="scientific">Antarcticibacterium arcticum</name>
    <dbReference type="NCBI Taxonomy" id="2585771"/>
    <lineage>
        <taxon>Bacteria</taxon>
        <taxon>Pseudomonadati</taxon>
        <taxon>Bacteroidota</taxon>
        <taxon>Flavobacteriia</taxon>
        <taxon>Flavobacteriales</taxon>
        <taxon>Flavobacteriaceae</taxon>
        <taxon>Antarcticibacterium</taxon>
    </lineage>
</organism>
<feature type="transmembrane region" description="Helical" evidence="1">
    <location>
        <begin position="20"/>
        <end position="41"/>
    </location>
</feature>
<keyword evidence="1" id="KW-0812">Transmembrane</keyword>